<protein>
    <submittedName>
        <fullName evidence="2">Uncharacterized protein DUF4184</fullName>
    </submittedName>
</protein>
<dbReference type="AlphaFoldDB" id="A0A3N2CTV2"/>
<dbReference type="Proteomes" id="UP000281738">
    <property type="component" value="Unassembled WGS sequence"/>
</dbReference>
<feature type="transmembrane region" description="Helical" evidence="1">
    <location>
        <begin position="55"/>
        <end position="76"/>
    </location>
</feature>
<dbReference type="RefSeq" id="WP_425463846.1">
    <property type="nucleotide sequence ID" value="NZ_RKHO01000001.1"/>
</dbReference>
<keyword evidence="3" id="KW-1185">Reference proteome</keyword>
<keyword evidence="1" id="KW-1133">Transmembrane helix</keyword>
<comment type="caution">
    <text evidence="2">The sequence shown here is derived from an EMBL/GenBank/DDBJ whole genome shotgun (WGS) entry which is preliminary data.</text>
</comment>
<evidence type="ECO:0000313" key="2">
    <source>
        <dbReference type="EMBL" id="ROR90960.1"/>
    </source>
</evidence>
<feature type="transmembrane region" description="Helical" evidence="1">
    <location>
        <begin position="150"/>
        <end position="168"/>
    </location>
</feature>
<sequence>MGSLSPVPITLAHPAAVLPLRWLHLPLAAMVFGSMVPDVPLFMGWASGYALSHSLPGVITVNLMVALAGLCVWNAFVRDALVDMAPNPVRMRLAPRHRLTCRQWLVAPAAAVVGSLTHLAWDAFTHPGRWGVTHVAWLRADLGPLPGFKWAQYASGVIGMCVVLWAVLPTCAPVLPGCPCVAAQFLHRSYPSWSLLPGPTVWLRDYPDPPMASMPLFSTVSCKASSPHLRACSWRVEPGCCQRDDPKSALEPHSDARFSRISLSCDRRGAGHLALRSSALNGCIERSPCAAHPAR</sequence>
<dbReference type="InterPro" id="IPR025238">
    <property type="entry name" value="DUF4184"/>
</dbReference>
<organism evidence="2 3">
    <name type="scientific">Nocardioides aurantiacus</name>
    <dbReference type="NCBI Taxonomy" id="86796"/>
    <lineage>
        <taxon>Bacteria</taxon>
        <taxon>Bacillati</taxon>
        <taxon>Actinomycetota</taxon>
        <taxon>Actinomycetes</taxon>
        <taxon>Propionibacteriales</taxon>
        <taxon>Nocardioidaceae</taxon>
        <taxon>Nocardioides</taxon>
    </lineage>
</organism>
<name>A0A3N2CTV2_9ACTN</name>
<keyword evidence="1" id="KW-0472">Membrane</keyword>
<reference evidence="2 3" key="1">
    <citation type="submission" date="2018-11" db="EMBL/GenBank/DDBJ databases">
        <title>Sequencing the genomes of 1000 actinobacteria strains.</title>
        <authorList>
            <person name="Klenk H.-P."/>
        </authorList>
    </citation>
    <scope>NUCLEOTIDE SEQUENCE [LARGE SCALE GENOMIC DNA]</scope>
    <source>
        <strain evidence="2 3">DSM 12652</strain>
    </source>
</reference>
<dbReference type="Pfam" id="PF13803">
    <property type="entry name" value="DUF4184"/>
    <property type="match status" value="1"/>
</dbReference>
<dbReference type="EMBL" id="RKHO01000001">
    <property type="protein sequence ID" value="ROR90960.1"/>
    <property type="molecule type" value="Genomic_DNA"/>
</dbReference>
<gene>
    <name evidence="2" type="ORF">EDD33_1817</name>
</gene>
<keyword evidence="1" id="KW-0812">Transmembrane</keyword>
<evidence type="ECO:0000313" key="3">
    <source>
        <dbReference type="Proteomes" id="UP000281738"/>
    </source>
</evidence>
<evidence type="ECO:0000256" key="1">
    <source>
        <dbReference type="SAM" id="Phobius"/>
    </source>
</evidence>
<proteinExistence type="predicted"/>
<accession>A0A3N2CTV2</accession>